<dbReference type="Proteomes" id="UP001165101">
    <property type="component" value="Unassembled WGS sequence"/>
</dbReference>
<gene>
    <name evidence="1" type="ORF">Cboi01_000573700</name>
</gene>
<keyword evidence="2" id="KW-1185">Reference proteome</keyword>
<accession>A0ACB5U4I7</accession>
<organism evidence="1 2">
    <name type="scientific">Candida boidinii</name>
    <name type="common">Yeast</name>
    <dbReference type="NCBI Taxonomy" id="5477"/>
    <lineage>
        <taxon>Eukaryota</taxon>
        <taxon>Fungi</taxon>
        <taxon>Dikarya</taxon>
        <taxon>Ascomycota</taxon>
        <taxon>Saccharomycotina</taxon>
        <taxon>Pichiomycetes</taxon>
        <taxon>Pichiales</taxon>
        <taxon>Pichiaceae</taxon>
        <taxon>Ogataea</taxon>
        <taxon>Ogataea/Candida clade</taxon>
    </lineage>
</organism>
<sequence length="322" mass="37167">MISSRRLISLGIKSRAATRLVVVPNNHFLNLTSLRYQSTARQQQQQQPPQQQPHQTSDSKILKPNIPTDFELQRQAEAEAAEDSPEINLPEEIKRQKNVVIKRSLKTTLWQMFFIMLLGSSVLNIMREKNYIEELDDNYNLRIKEMDKIIYLLKYGTTLPLVEKTAKSLAESTEREKVKEAKLKGEEYIPKDSSASPSSQVKLTDADIDEIEDGIITIDEIRARLNLTNERFEMFELPISKFEGVEIINKEKLRKEFIKRGLWDNSELLKSETYTNAKRQERKELIDRYESSSSSSLSPYSYLSLDKPSSSKSDDKLAGKFL</sequence>
<reference evidence="1" key="1">
    <citation type="submission" date="2023-04" db="EMBL/GenBank/DDBJ databases">
        <title>Candida boidinii NBRC 1967.</title>
        <authorList>
            <person name="Ichikawa N."/>
            <person name="Sato H."/>
            <person name="Tonouchi N."/>
        </authorList>
    </citation>
    <scope>NUCLEOTIDE SEQUENCE</scope>
    <source>
        <strain evidence="1">NBRC 1967</strain>
    </source>
</reference>
<protein>
    <submittedName>
        <fullName evidence="1">Unnamed protein product</fullName>
    </submittedName>
</protein>
<proteinExistence type="predicted"/>
<dbReference type="EMBL" id="BSXV01004717">
    <property type="protein sequence ID" value="GMF01076.1"/>
    <property type="molecule type" value="Genomic_DNA"/>
</dbReference>
<name>A0ACB5U4I7_CANBO</name>
<evidence type="ECO:0000313" key="1">
    <source>
        <dbReference type="EMBL" id="GMF01076.1"/>
    </source>
</evidence>
<evidence type="ECO:0000313" key="2">
    <source>
        <dbReference type="Proteomes" id="UP001165101"/>
    </source>
</evidence>
<comment type="caution">
    <text evidence="1">The sequence shown here is derived from an EMBL/GenBank/DDBJ whole genome shotgun (WGS) entry which is preliminary data.</text>
</comment>